<dbReference type="EMBL" id="AP021881">
    <property type="protein sequence ID" value="BBP02212.1"/>
    <property type="molecule type" value="Genomic_DNA"/>
</dbReference>
<gene>
    <name evidence="1" type="ORF">SFSGTM_29200</name>
</gene>
<evidence type="ECO:0000313" key="1">
    <source>
        <dbReference type="EMBL" id="BBP02212.1"/>
    </source>
</evidence>
<evidence type="ECO:0000313" key="2">
    <source>
        <dbReference type="Proteomes" id="UP000463939"/>
    </source>
</evidence>
<organism evidence="1 2">
    <name type="scientific">Sulfuriferula nivalis</name>
    <dbReference type="NCBI Taxonomy" id="2675298"/>
    <lineage>
        <taxon>Bacteria</taxon>
        <taxon>Pseudomonadati</taxon>
        <taxon>Pseudomonadota</taxon>
        <taxon>Betaproteobacteria</taxon>
        <taxon>Nitrosomonadales</taxon>
        <taxon>Sulfuricellaceae</taxon>
        <taxon>Sulfuriferula</taxon>
    </lineage>
</organism>
<proteinExistence type="predicted"/>
<dbReference type="AlphaFoldDB" id="A0A809SBD1"/>
<dbReference type="RefSeq" id="WP_162085883.1">
    <property type="nucleotide sequence ID" value="NZ_AP021881.1"/>
</dbReference>
<keyword evidence="2" id="KW-1185">Reference proteome</keyword>
<name>A0A809SBD1_9PROT</name>
<reference evidence="2" key="1">
    <citation type="submission" date="2019-11" db="EMBL/GenBank/DDBJ databases">
        <title>Isolation and characterization of a novel species in the genus Sulfuriferula.</title>
        <authorList>
            <person name="Mochizuki J."/>
            <person name="Kojima H."/>
            <person name="Fukui M."/>
        </authorList>
    </citation>
    <scope>NUCLEOTIDE SEQUENCE [LARGE SCALE GENOMIC DNA]</scope>
    <source>
        <strain evidence="2">SGTM</strain>
    </source>
</reference>
<sequence length="137" mass="15028">MAKNMGYKRRARVIFLGGLHPAPANLAAHYAQKLGREWLEARAAVLAGVEGDVPVLDEALLTWADLLVTLDQAAFAAKPILRAGVQHRHYPFEPIPAASDKDGWQALAARVRSRVEGMIGGMRLMQKAADEFNVEEE</sequence>
<accession>A0A809SBD1</accession>
<protein>
    <recommendedName>
        <fullName evidence="3">Protein-tyrosine-phosphatase</fullName>
    </recommendedName>
</protein>
<dbReference type="Proteomes" id="UP000463939">
    <property type="component" value="Chromosome"/>
</dbReference>
<dbReference type="KEGG" id="sniv:SFSGTM_29200"/>
<evidence type="ECO:0008006" key="3">
    <source>
        <dbReference type="Google" id="ProtNLM"/>
    </source>
</evidence>